<proteinExistence type="predicted"/>
<evidence type="ECO:0000313" key="2">
    <source>
        <dbReference type="EMBL" id="QPG75095.1"/>
    </source>
</evidence>
<dbReference type="RefSeq" id="XP_038778660.1">
    <property type="nucleotide sequence ID" value="XM_038922732.1"/>
</dbReference>
<feature type="signal peptide" evidence="1">
    <location>
        <begin position="1"/>
        <end position="17"/>
    </location>
</feature>
<reference evidence="2" key="1">
    <citation type="submission" date="2020-10" db="EMBL/GenBank/DDBJ databases">
        <authorList>
            <person name="Roach M.J.R."/>
        </authorList>
    </citation>
    <scope>NUCLEOTIDE SEQUENCE</scope>
    <source>
        <strain evidence="2">CBS 1945</strain>
    </source>
</reference>
<dbReference type="AlphaFoldDB" id="A0A875S3Z7"/>
<dbReference type="OrthoDB" id="10665362at2759"/>
<organism evidence="2 3">
    <name type="scientific">Eeniella nana</name>
    <name type="common">Yeast</name>
    <name type="synonym">Brettanomyces nanus</name>
    <dbReference type="NCBI Taxonomy" id="13502"/>
    <lineage>
        <taxon>Eukaryota</taxon>
        <taxon>Fungi</taxon>
        <taxon>Dikarya</taxon>
        <taxon>Ascomycota</taxon>
        <taxon>Saccharomycotina</taxon>
        <taxon>Pichiomycetes</taxon>
        <taxon>Pichiales</taxon>
        <taxon>Pichiaceae</taxon>
        <taxon>Brettanomyces</taxon>
    </lineage>
</organism>
<protein>
    <submittedName>
        <fullName evidence="2">Uncharacterized protein</fullName>
    </submittedName>
</protein>
<dbReference type="Proteomes" id="UP000662931">
    <property type="component" value="Chromosome 2"/>
</dbReference>
<evidence type="ECO:0000313" key="3">
    <source>
        <dbReference type="Proteomes" id="UP000662931"/>
    </source>
</evidence>
<gene>
    <name evidence="2" type="ORF">FOA43_002436</name>
</gene>
<evidence type="ECO:0000256" key="1">
    <source>
        <dbReference type="SAM" id="SignalP"/>
    </source>
</evidence>
<dbReference type="KEGG" id="bnn:FOA43_002436"/>
<accession>A0A875S3Z7</accession>
<dbReference type="GeneID" id="62195837"/>
<feature type="chain" id="PRO_5034443001" evidence="1">
    <location>
        <begin position="18"/>
        <end position="178"/>
    </location>
</feature>
<dbReference type="EMBL" id="CP064813">
    <property type="protein sequence ID" value="QPG75095.1"/>
    <property type="molecule type" value="Genomic_DNA"/>
</dbReference>
<name>A0A875S3Z7_EENNA</name>
<sequence>MLSNYLTLLSILGFTFGASISLQDEYTTLVSSTCILPGICTGTTYYGSVYLTTMSVYSTVVEPTITYTTLVPSVVSGYSFVGFKPTLVTEADTTEWKQVSMDYTTVDGKEEIIVTYCDIDTTTNYFTTSVTETTTEIITKTRSCDEVYSKTTYTSTPIQMGIVVTAIVKVLREVQFVF</sequence>
<keyword evidence="1" id="KW-0732">Signal</keyword>
<keyword evidence="3" id="KW-1185">Reference proteome</keyword>